<comment type="caution">
    <text evidence="4">The sequence shown here is derived from an EMBL/GenBank/DDBJ whole genome shotgun (WGS) entry which is preliminary data.</text>
</comment>
<accession>A0ABQ9JG65</accession>
<dbReference type="PROSITE" id="PS50082">
    <property type="entry name" value="WD_REPEATS_2"/>
    <property type="match status" value="2"/>
</dbReference>
<dbReference type="PANTHER" id="PTHR22847">
    <property type="entry name" value="WD40 REPEAT PROTEIN"/>
    <property type="match status" value="1"/>
</dbReference>
<evidence type="ECO:0000256" key="1">
    <source>
        <dbReference type="ARBA" id="ARBA00022574"/>
    </source>
</evidence>
<dbReference type="InterPro" id="IPR019775">
    <property type="entry name" value="WD40_repeat_CS"/>
</dbReference>
<dbReference type="InterPro" id="IPR015943">
    <property type="entry name" value="WD40/YVTN_repeat-like_dom_sf"/>
</dbReference>
<sequence>MLRGGDKLIRLLKVTTEGNIEETNCSPLEGHTYAINHVEFSKDGSILASCSLDGCTIIWNTTTLDGHLDSVPSACFSPDGEVIISVSYNADFRIWSLEDYRCLYVKEDAHEHGIQNCDISQNLEPIPNTESDEFQFDQLEVKLWRSLQGHGGNVICVRFSKIVSEFVCSTATDRQAL</sequence>
<organism evidence="4 5">
    <name type="scientific">Molorchus minor</name>
    <dbReference type="NCBI Taxonomy" id="1323400"/>
    <lineage>
        <taxon>Eukaryota</taxon>
        <taxon>Metazoa</taxon>
        <taxon>Ecdysozoa</taxon>
        <taxon>Arthropoda</taxon>
        <taxon>Hexapoda</taxon>
        <taxon>Insecta</taxon>
        <taxon>Pterygota</taxon>
        <taxon>Neoptera</taxon>
        <taxon>Endopterygota</taxon>
        <taxon>Coleoptera</taxon>
        <taxon>Polyphaga</taxon>
        <taxon>Cucujiformia</taxon>
        <taxon>Chrysomeloidea</taxon>
        <taxon>Cerambycidae</taxon>
        <taxon>Lamiinae</taxon>
        <taxon>Monochamini</taxon>
        <taxon>Molorchus</taxon>
    </lineage>
</organism>
<dbReference type="InterPro" id="IPR001680">
    <property type="entry name" value="WD40_rpt"/>
</dbReference>
<feature type="repeat" description="WD" evidence="3">
    <location>
        <begin position="28"/>
        <end position="63"/>
    </location>
</feature>
<gene>
    <name evidence="4" type="ORF">NQ317_006170</name>
</gene>
<keyword evidence="2" id="KW-0677">Repeat</keyword>
<evidence type="ECO:0000313" key="4">
    <source>
        <dbReference type="EMBL" id="KAJ8976978.1"/>
    </source>
</evidence>
<reference evidence="4" key="1">
    <citation type="journal article" date="2023" name="Insect Mol. Biol.">
        <title>Genome sequencing provides insights into the evolution of gene families encoding plant cell wall-degrading enzymes in longhorned beetles.</title>
        <authorList>
            <person name="Shin N.R."/>
            <person name="Okamura Y."/>
            <person name="Kirsch R."/>
            <person name="Pauchet Y."/>
        </authorList>
    </citation>
    <scope>NUCLEOTIDE SEQUENCE</scope>
    <source>
        <strain evidence="4">MMC_N1</strain>
    </source>
</reference>
<dbReference type="PROSITE" id="PS50294">
    <property type="entry name" value="WD_REPEATS_REGION"/>
    <property type="match status" value="2"/>
</dbReference>
<dbReference type="Pfam" id="PF00400">
    <property type="entry name" value="WD40"/>
    <property type="match status" value="2"/>
</dbReference>
<name>A0ABQ9JG65_9CUCU</name>
<dbReference type="PANTHER" id="PTHR22847:SF637">
    <property type="entry name" value="WD REPEAT DOMAIN 5B"/>
    <property type="match status" value="1"/>
</dbReference>
<dbReference type="PROSITE" id="PS00678">
    <property type="entry name" value="WD_REPEATS_1"/>
    <property type="match status" value="1"/>
</dbReference>
<evidence type="ECO:0000313" key="5">
    <source>
        <dbReference type="Proteomes" id="UP001162164"/>
    </source>
</evidence>
<dbReference type="Proteomes" id="UP001162164">
    <property type="component" value="Unassembled WGS sequence"/>
</dbReference>
<keyword evidence="1 3" id="KW-0853">WD repeat</keyword>
<keyword evidence="5" id="KW-1185">Reference proteome</keyword>
<evidence type="ECO:0000256" key="3">
    <source>
        <dbReference type="PROSITE-ProRule" id="PRU00221"/>
    </source>
</evidence>
<protein>
    <submittedName>
        <fullName evidence="4">Uncharacterized protein</fullName>
    </submittedName>
</protein>
<dbReference type="SMART" id="SM00320">
    <property type="entry name" value="WD40"/>
    <property type="match status" value="3"/>
</dbReference>
<dbReference type="EMBL" id="JAPWTJ010000603">
    <property type="protein sequence ID" value="KAJ8976978.1"/>
    <property type="molecule type" value="Genomic_DNA"/>
</dbReference>
<dbReference type="InterPro" id="IPR036322">
    <property type="entry name" value="WD40_repeat_dom_sf"/>
</dbReference>
<dbReference type="Gene3D" id="2.130.10.10">
    <property type="entry name" value="YVTN repeat-like/Quinoprotein amine dehydrogenase"/>
    <property type="match status" value="1"/>
</dbReference>
<feature type="repeat" description="WD" evidence="3">
    <location>
        <begin position="64"/>
        <end position="105"/>
    </location>
</feature>
<evidence type="ECO:0000256" key="2">
    <source>
        <dbReference type="ARBA" id="ARBA00022737"/>
    </source>
</evidence>
<dbReference type="SUPFAM" id="SSF50978">
    <property type="entry name" value="WD40 repeat-like"/>
    <property type="match status" value="1"/>
</dbReference>
<proteinExistence type="predicted"/>